<dbReference type="InterPro" id="IPR006097">
    <property type="entry name" value="Glu/Leu/Phe/Val/Trp_DH_dimer"/>
</dbReference>
<dbReference type="InterPro" id="IPR046346">
    <property type="entry name" value="Aminoacid_DH-like_N_sf"/>
</dbReference>
<dbReference type="KEGG" id="aco:Amico_0374"/>
<proteinExistence type="inferred from homology"/>
<dbReference type="SUPFAM" id="SSF53223">
    <property type="entry name" value="Aminoacid dehydrogenase-like, N-terminal domain"/>
    <property type="match status" value="1"/>
</dbReference>
<feature type="domain" description="Glutamate/phenylalanine/leucine/valine/L-tryptophan dehydrogenase C-terminal" evidence="8">
    <location>
        <begin position="188"/>
        <end position="423"/>
    </location>
</feature>
<dbReference type="PRINTS" id="PR00082">
    <property type="entry name" value="GLFDHDRGNASE"/>
</dbReference>
<evidence type="ECO:0000256" key="5">
    <source>
        <dbReference type="PIRSR" id="PIRSR000185-2"/>
    </source>
</evidence>
<dbReference type="GO" id="GO:0006538">
    <property type="term" value="P:L-glutamate catabolic process"/>
    <property type="evidence" value="ECO:0007669"/>
    <property type="project" value="TreeGrafter"/>
</dbReference>
<keyword evidence="10" id="KW-1185">Reference proteome</keyword>
<dbReference type="AlphaFoldDB" id="D5ED85"/>
<dbReference type="InterPro" id="IPR033524">
    <property type="entry name" value="Glu/Leu/Phe/Val_DH_AS"/>
</dbReference>
<feature type="binding site" evidence="5">
    <location>
        <position position="359"/>
    </location>
    <ligand>
        <name>substrate</name>
    </ligand>
</feature>
<dbReference type="InterPro" id="IPR036291">
    <property type="entry name" value="NAD(P)-bd_dom_sf"/>
</dbReference>
<keyword evidence="5" id="KW-0520">NAD</keyword>
<name>D5ED85_AMICL</name>
<dbReference type="SUPFAM" id="SSF51735">
    <property type="entry name" value="NAD(P)-binding Rossmann-fold domains"/>
    <property type="match status" value="1"/>
</dbReference>
<dbReference type="RefSeq" id="WP_013047783.1">
    <property type="nucleotide sequence ID" value="NC_014011.1"/>
</dbReference>
<dbReference type="InterPro" id="IPR006095">
    <property type="entry name" value="Glu/Leu/Phe/Val/Trp_DH"/>
</dbReference>
<feature type="binding site" evidence="5">
    <location>
        <position position="226"/>
    </location>
    <ligand>
        <name>NAD(+)</name>
        <dbReference type="ChEBI" id="CHEBI:57540"/>
    </ligand>
</feature>
<keyword evidence="5" id="KW-0547">Nucleotide-binding</keyword>
<keyword evidence="2 3" id="KW-0560">Oxidoreductase</keyword>
<dbReference type="EMBL" id="CP001997">
    <property type="protein sequence ID" value="ADE56517.1"/>
    <property type="molecule type" value="Genomic_DNA"/>
</dbReference>
<evidence type="ECO:0000256" key="2">
    <source>
        <dbReference type="ARBA" id="ARBA00023002"/>
    </source>
</evidence>
<dbReference type="Pfam" id="PF00208">
    <property type="entry name" value="ELFV_dehydrog"/>
    <property type="match status" value="1"/>
</dbReference>
<dbReference type="PANTHER" id="PTHR11606:SF13">
    <property type="entry name" value="GLUTAMATE DEHYDROGENASE 1, MITOCHONDRIAL"/>
    <property type="match status" value="1"/>
</dbReference>
<evidence type="ECO:0000256" key="3">
    <source>
        <dbReference type="PIRNR" id="PIRNR000185"/>
    </source>
</evidence>
<gene>
    <name evidence="9" type="ordered locus">Amico_0374</name>
</gene>
<dbReference type="HOGENOM" id="CLU_025763_1_2_0"/>
<dbReference type="GO" id="GO:0000166">
    <property type="term" value="F:nucleotide binding"/>
    <property type="evidence" value="ECO:0007669"/>
    <property type="project" value="UniProtKB-KW"/>
</dbReference>
<dbReference type="OrthoDB" id="9803297at2"/>
<sequence length="426" mass="46568">MSVVKRTSSNVLLDTALKNFYAAAEEMGLEDGLIDILSHSERKLAVSIPVEMDDGTVKVFEGYRVQHSTAIGPAKGGVRFHPEVCLDECEALSMMMTWKCSLAGIPYGGGKGGVSCDPLEMSKREKERVARTYAARIEPFVDAWTDVPAPDLGTGAPEMVWFMDTISKMRGRLEPAIFTGKPIGLWGSKGRTAATGYGVATCALELFKALKKDVKGATFAIQGFGNVGTYSAKTLQDAGGKVVGISDITGTYYCKDGIDVDKAMNYVQNIHPKRLLEGYEQPGLEKMGLSDILFLDVDLFIPAALEGVINANNADKVRAKYIVEAANGPLTPEGDAILDEKGVLIVPDFLANSGGVIGSYFEWAQNLSGFFWSIEEYNERLIRIMKDNFAKVWDYSQEKNVKMRRAAFMAAIQRVSDAVRMRGVFL</sequence>
<dbReference type="InterPro" id="IPR014362">
    <property type="entry name" value="Glu_DH"/>
</dbReference>
<dbReference type="Proteomes" id="UP000002366">
    <property type="component" value="Chromosome"/>
</dbReference>
<reference evidence="9 10" key="1">
    <citation type="journal article" date="2010" name="Stand. Genomic Sci.">
        <title>Complete genome sequence of Aminobacterium colombiense type strain (ALA-1).</title>
        <authorList>
            <person name="Chertkov O."/>
            <person name="Sikorski J."/>
            <person name="Brambilla E."/>
            <person name="Lapidus A."/>
            <person name="Copeland A."/>
            <person name="Glavina Del Rio T."/>
            <person name="Nolan M."/>
            <person name="Lucas S."/>
            <person name="Tice H."/>
            <person name="Cheng J.F."/>
            <person name="Han C."/>
            <person name="Detter J.C."/>
            <person name="Bruce D."/>
            <person name="Tapia R."/>
            <person name="Goodwin L."/>
            <person name="Pitluck S."/>
            <person name="Liolios K."/>
            <person name="Ivanova N."/>
            <person name="Mavromatis K."/>
            <person name="Ovchinnikova G."/>
            <person name="Pati A."/>
            <person name="Chen A."/>
            <person name="Palaniappan K."/>
            <person name="Land M."/>
            <person name="Hauser L."/>
            <person name="Chang Y.J."/>
            <person name="Jeffries C.D."/>
            <person name="Spring S."/>
            <person name="Rohde M."/>
            <person name="Goker M."/>
            <person name="Bristow J."/>
            <person name="Eisen J.A."/>
            <person name="Markowitz V."/>
            <person name="Hugenholtz P."/>
            <person name="Kyrpides N.C."/>
            <person name="Klenk H.P."/>
        </authorList>
    </citation>
    <scope>NUCLEOTIDE SEQUENCE [LARGE SCALE GENOMIC DNA]</scope>
    <source>
        <strain evidence="10">DSM 12261 / ALA-1</strain>
    </source>
</reference>
<dbReference type="eggNOG" id="COG0334">
    <property type="taxonomic scope" value="Bacteria"/>
</dbReference>
<feature type="binding site" evidence="5">
    <location>
        <position position="99"/>
    </location>
    <ligand>
        <name>substrate</name>
    </ligand>
</feature>
<evidence type="ECO:0000313" key="9">
    <source>
        <dbReference type="EMBL" id="ADE56517.1"/>
    </source>
</evidence>
<dbReference type="Gene3D" id="3.40.50.720">
    <property type="entry name" value="NAD(P)-binding Rossmann-like Domain"/>
    <property type="match status" value="1"/>
</dbReference>
<evidence type="ECO:0000256" key="6">
    <source>
        <dbReference type="PIRSR" id="PIRSR000185-3"/>
    </source>
</evidence>
<dbReference type="GO" id="GO:0004352">
    <property type="term" value="F:glutamate dehydrogenase (NAD+) activity"/>
    <property type="evidence" value="ECO:0007669"/>
    <property type="project" value="TreeGrafter"/>
</dbReference>
<dbReference type="InterPro" id="IPR006096">
    <property type="entry name" value="Glu/Leu/Phe/Val/Trp_DH_C"/>
</dbReference>
<feature type="binding site" evidence="5">
    <location>
        <position position="75"/>
    </location>
    <ligand>
        <name>substrate</name>
    </ligand>
</feature>
<protein>
    <recommendedName>
        <fullName evidence="3">Glutamate dehydrogenase</fullName>
    </recommendedName>
</protein>
<dbReference type="STRING" id="572547.Amico_0374"/>
<dbReference type="PROSITE" id="PS00074">
    <property type="entry name" value="GLFV_DEHYDROGENASE"/>
    <property type="match status" value="1"/>
</dbReference>
<dbReference type="Pfam" id="PF02812">
    <property type="entry name" value="ELFV_dehydrog_N"/>
    <property type="match status" value="1"/>
</dbReference>
<dbReference type="CDD" id="cd01076">
    <property type="entry name" value="NAD_bind_1_Glu_DH"/>
    <property type="match status" value="1"/>
</dbReference>
<feature type="binding site" evidence="5">
    <location>
        <position position="195"/>
    </location>
    <ligand>
        <name>NAD(+)</name>
        <dbReference type="ChEBI" id="CHEBI:57540"/>
    </ligand>
</feature>
<dbReference type="PANTHER" id="PTHR11606">
    <property type="entry name" value="GLUTAMATE DEHYDROGENASE"/>
    <property type="match status" value="1"/>
</dbReference>
<accession>D5ED85</accession>
<dbReference type="PIRSF" id="PIRSF000185">
    <property type="entry name" value="Glu_DH"/>
    <property type="match status" value="1"/>
</dbReference>
<feature type="active site" description="Proton donor" evidence="4">
    <location>
        <position position="111"/>
    </location>
</feature>
<dbReference type="InterPro" id="IPR033922">
    <property type="entry name" value="NAD_bind_Glu_DH"/>
</dbReference>
<comment type="similarity">
    <text evidence="1 3 7">Belongs to the Glu/Leu/Phe/Val dehydrogenases family.</text>
</comment>
<feature type="site" description="Important for catalysis" evidence="6">
    <location>
        <position position="151"/>
    </location>
</feature>
<evidence type="ECO:0000256" key="1">
    <source>
        <dbReference type="ARBA" id="ARBA00006382"/>
    </source>
</evidence>
<evidence type="ECO:0000256" key="4">
    <source>
        <dbReference type="PIRSR" id="PIRSR000185-1"/>
    </source>
</evidence>
<dbReference type="Gene3D" id="3.40.50.10860">
    <property type="entry name" value="Leucine Dehydrogenase, chain A, domain 1"/>
    <property type="match status" value="1"/>
</dbReference>
<dbReference type="SMART" id="SM00839">
    <property type="entry name" value="ELFV_dehydrog"/>
    <property type="match status" value="1"/>
</dbReference>
<evidence type="ECO:0000256" key="7">
    <source>
        <dbReference type="RuleBase" id="RU004417"/>
    </source>
</evidence>
<organism evidence="9 10">
    <name type="scientific">Aminobacterium colombiense (strain DSM 12261 / ALA-1)</name>
    <dbReference type="NCBI Taxonomy" id="572547"/>
    <lineage>
        <taxon>Bacteria</taxon>
        <taxon>Thermotogati</taxon>
        <taxon>Synergistota</taxon>
        <taxon>Synergistia</taxon>
        <taxon>Synergistales</taxon>
        <taxon>Aminobacteriaceae</taxon>
        <taxon>Aminobacterium</taxon>
    </lineage>
</organism>
<evidence type="ECO:0000313" key="10">
    <source>
        <dbReference type="Proteomes" id="UP000002366"/>
    </source>
</evidence>
<evidence type="ECO:0000259" key="8">
    <source>
        <dbReference type="SMART" id="SM00839"/>
    </source>
</evidence>